<dbReference type="OrthoDB" id="9795501at2"/>
<dbReference type="PANTHER" id="PTHR43245:SF23">
    <property type="entry name" value="NAD(P)-BINDING DOMAIN-CONTAINING PROTEIN"/>
    <property type="match status" value="1"/>
</dbReference>
<dbReference type="Gene3D" id="3.40.50.720">
    <property type="entry name" value="NAD(P)-binding Rossmann-like Domain"/>
    <property type="match status" value="1"/>
</dbReference>
<proteinExistence type="predicted"/>
<dbReference type="SMR" id="A0A5M7BYJ1"/>
<feature type="domain" description="NAD-dependent epimerase/dehydratase" evidence="1">
    <location>
        <begin position="10"/>
        <end position="229"/>
    </location>
</feature>
<dbReference type="InterPro" id="IPR050177">
    <property type="entry name" value="Lipid_A_modif_metabolic_enz"/>
</dbReference>
<evidence type="ECO:0000313" key="3">
    <source>
        <dbReference type="Proteomes" id="UP000323946"/>
    </source>
</evidence>
<accession>A0A5M7BYJ1</accession>
<dbReference type="CDD" id="cd08946">
    <property type="entry name" value="SDR_e"/>
    <property type="match status" value="1"/>
</dbReference>
<dbReference type="RefSeq" id="WP_150066854.1">
    <property type="nucleotide sequence ID" value="NZ_VWPH01000005.1"/>
</dbReference>
<dbReference type="SUPFAM" id="SSF51735">
    <property type="entry name" value="NAD(P)-binding Rossmann-fold domains"/>
    <property type="match status" value="1"/>
</dbReference>
<keyword evidence="3" id="KW-1185">Reference proteome</keyword>
<dbReference type="EMBL" id="VWPH01000005">
    <property type="protein sequence ID" value="KAA5834553.1"/>
    <property type="molecule type" value="Genomic_DNA"/>
</dbReference>
<dbReference type="AlphaFoldDB" id="A0A5M7BYJ1"/>
<dbReference type="Pfam" id="PF01370">
    <property type="entry name" value="Epimerase"/>
    <property type="match status" value="1"/>
</dbReference>
<organism evidence="2 3">
    <name type="scientific">Saccharopolyspora hirsuta</name>
    <dbReference type="NCBI Taxonomy" id="1837"/>
    <lineage>
        <taxon>Bacteria</taxon>
        <taxon>Bacillati</taxon>
        <taxon>Actinomycetota</taxon>
        <taxon>Actinomycetes</taxon>
        <taxon>Pseudonocardiales</taxon>
        <taxon>Pseudonocardiaceae</taxon>
        <taxon>Saccharopolyspora</taxon>
    </lineage>
</organism>
<comment type="caution">
    <text evidence="2">The sequence shown here is derived from an EMBL/GenBank/DDBJ whole genome shotgun (WGS) entry which is preliminary data.</text>
</comment>
<sequence>MTGQTRPQLVLITGGAGYIGSVLARRLLAAGVRVRVLDAQFFGDGLHGLADPGLENVRGDIRDAAAYRAALDGADVVVHLAAVANDPSFDLDPDLGRSINFDCLDHVMRLPREAGARRFVYASSASVYGVSDSPDVDENHPLVPITDYNRYKARGEELLFPLTATGFETVAVRAATVCGVSPRQRLDLTVNMLTAQAVVNGEITVFGGAQYRPNVHIEDLVSVYERLVLDGTLGALNGSALNVGNQNLPVAEIAEVIAARVESATGKPVAITTTESDDIRSYRLTSRRLRETLGITPARTVADACDDVTEAIRNGDLANPLADSRFYNVRWMKQHSGEIGAGAR</sequence>
<gene>
    <name evidence="2" type="ORF">F1721_12865</name>
</gene>
<dbReference type="InterPro" id="IPR001509">
    <property type="entry name" value="Epimerase_deHydtase"/>
</dbReference>
<dbReference type="Proteomes" id="UP000323946">
    <property type="component" value="Unassembled WGS sequence"/>
</dbReference>
<evidence type="ECO:0000259" key="1">
    <source>
        <dbReference type="Pfam" id="PF01370"/>
    </source>
</evidence>
<dbReference type="InterPro" id="IPR036291">
    <property type="entry name" value="NAD(P)-bd_dom_sf"/>
</dbReference>
<dbReference type="PANTHER" id="PTHR43245">
    <property type="entry name" value="BIFUNCTIONAL POLYMYXIN RESISTANCE PROTEIN ARNA"/>
    <property type="match status" value="1"/>
</dbReference>
<protein>
    <submittedName>
        <fullName evidence="2">SDR family oxidoreductase</fullName>
    </submittedName>
</protein>
<reference evidence="2 3" key="1">
    <citation type="submission" date="2019-09" db="EMBL/GenBank/DDBJ databases">
        <title>Draft genome sequence of the thermophilic Saccharopolyspora hirsuta VKM Ac-666T.</title>
        <authorList>
            <person name="Lobastova T.G."/>
            <person name="Fokina V."/>
            <person name="Bragin E.Y."/>
            <person name="Shtratnikova V.Y."/>
            <person name="Starodumova I.P."/>
            <person name="Tarlachkov S.V."/>
            <person name="Donova M.V."/>
        </authorList>
    </citation>
    <scope>NUCLEOTIDE SEQUENCE [LARGE SCALE GENOMIC DNA]</scope>
    <source>
        <strain evidence="2 3">VKM Ac-666</strain>
    </source>
</reference>
<name>A0A5M7BYJ1_SACHI</name>
<evidence type="ECO:0000313" key="2">
    <source>
        <dbReference type="EMBL" id="KAA5834553.1"/>
    </source>
</evidence>